<keyword evidence="6 11" id="KW-0812">Transmembrane</keyword>
<evidence type="ECO:0000259" key="12">
    <source>
        <dbReference type="Pfam" id="PF02687"/>
    </source>
</evidence>
<proteinExistence type="inferred from homology"/>
<comment type="similarity">
    <text evidence="2 10">Belongs to the ABC-4 integral membrane protein family. FtsX subfamily.</text>
</comment>
<dbReference type="Gene3D" id="3.30.70.3040">
    <property type="match status" value="1"/>
</dbReference>
<dbReference type="PANTHER" id="PTHR47755">
    <property type="entry name" value="CELL DIVISION PROTEIN FTSX"/>
    <property type="match status" value="1"/>
</dbReference>
<dbReference type="PIRSF" id="PIRSF003097">
    <property type="entry name" value="FtsX"/>
    <property type="match status" value="1"/>
</dbReference>
<feature type="transmembrane region" description="Helical" evidence="11">
    <location>
        <begin position="278"/>
        <end position="298"/>
    </location>
</feature>
<dbReference type="PANTHER" id="PTHR47755:SF1">
    <property type="entry name" value="CELL DIVISION PROTEIN FTSX"/>
    <property type="match status" value="1"/>
</dbReference>
<feature type="domain" description="FtsX extracellular" evidence="13">
    <location>
        <begin position="63"/>
        <end position="156"/>
    </location>
</feature>
<feature type="transmembrane region" description="Helical" evidence="11">
    <location>
        <begin position="228"/>
        <end position="247"/>
    </location>
</feature>
<dbReference type="Proteomes" id="UP001594351">
    <property type="component" value="Unassembled WGS sequence"/>
</dbReference>
<feature type="transmembrane region" description="Helical" evidence="11">
    <location>
        <begin position="172"/>
        <end position="192"/>
    </location>
</feature>
<dbReference type="EMBL" id="JBHPBY010000001">
    <property type="protein sequence ID" value="MFC1848603.1"/>
    <property type="molecule type" value="Genomic_DNA"/>
</dbReference>
<evidence type="ECO:0000259" key="13">
    <source>
        <dbReference type="Pfam" id="PF18075"/>
    </source>
</evidence>
<keyword evidence="8 10" id="KW-0472">Membrane</keyword>
<evidence type="ECO:0000256" key="8">
    <source>
        <dbReference type="ARBA" id="ARBA00023136"/>
    </source>
</evidence>
<comment type="subcellular location">
    <subcellularLocation>
        <location evidence="1">Cell membrane</location>
        <topology evidence="1">Multi-pass membrane protein</topology>
    </subcellularLocation>
</comment>
<evidence type="ECO:0000256" key="6">
    <source>
        <dbReference type="ARBA" id="ARBA00022692"/>
    </source>
</evidence>
<evidence type="ECO:0000313" key="14">
    <source>
        <dbReference type="EMBL" id="MFC1848603.1"/>
    </source>
</evidence>
<evidence type="ECO:0000256" key="11">
    <source>
        <dbReference type="SAM" id="Phobius"/>
    </source>
</evidence>
<organism evidence="14 15">
    <name type="scientific">candidate division CSSED10-310 bacterium</name>
    <dbReference type="NCBI Taxonomy" id="2855610"/>
    <lineage>
        <taxon>Bacteria</taxon>
        <taxon>Bacteria division CSSED10-310</taxon>
    </lineage>
</organism>
<name>A0ABV6YQW2_UNCC1</name>
<keyword evidence="15" id="KW-1185">Reference proteome</keyword>
<reference evidence="14 15" key="1">
    <citation type="submission" date="2024-09" db="EMBL/GenBank/DDBJ databases">
        <title>Laminarin stimulates single cell rates of sulfate reduction while oxygen inhibits transcriptomic activity in coastal marine sediment.</title>
        <authorList>
            <person name="Lindsay M."/>
            <person name="Orcutt B."/>
            <person name="Emerson D."/>
            <person name="Stepanauskas R."/>
            <person name="D'Angelo T."/>
        </authorList>
    </citation>
    <scope>NUCLEOTIDE SEQUENCE [LARGE SCALE GENOMIC DNA]</scope>
    <source>
        <strain evidence="14">SAG AM-311-K15</strain>
    </source>
</reference>
<keyword evidence="4 10" id="KW-1003">Cell membrane</keyword>
<dbReference type="InterPro" id="IPR003838">
    <property type="entry name" value="ABC3_permease_C"/>
</dbReference>
<evidence type="ECO:0000256" key="7">
    <source>
        <dbReference type="ARBA" id="ARBA00022989"/>
    </source>
</evidence>
<evidence type="ECO:0000256" key="5">
    <source>
        <dbReference type="ARBA" id="ARBA00022618"/>
    </source>
</evidence>
<dbReference type="InterPro" id="IPR040690">
    <property type="entry name" value="FtsX_ECD"/>
</dbReference>
<evidence type="ECO:0000256" key="9">
    <source>
        <dbReference type="ARBA" id="ARBA00023306"/>
    </source>
</evidence>
<keyword evidence="7 11" id="KW-1133">Transmembrane helix</keyword>
<dbReference type="Pfam" id="PF02687">
    <property type="entry name" value="FtsX"/>
    <property type="match status" value="1"/>
</dbReference>
<evidence type="ECO:0000256" key="10">
    <source>
        <dbReference type="PIRNR" id="PIRNR003097"/>
    </source>
</evidence>
<feature type="transmembrane region" description="Helical" evidence="11">
    <location>
        <begin position="27"/>
        <end position="47"/>
    </location>
</feature>
<sequence>MRQEKSSQIQYFVKEALYSLRLSRSRTLISIATIGFALFIFGIYLLVSANIKRLIEKWQEEIHIEIFLSDELTLRETDSMGEKLRKKDDILQATYISKKMAWEKFQRLGYEQFFEGLSKNPLPASFQLKLRAEKRTVAKIKKLSAELLEIPGVEDVTSGVDLIEKLEIVANFIKVAGFFAGLLIFIASIFIISNTIKLSLFTRVDEIDIMKLVGGTNSFIMMPYLFEGIIQGLVGAGLAIALLFLAYQAFLIQLRVDELVVLGFGYISFVSASQWLQLMLIGILIGLLGSYISVSQFLRPRTTRHR</sequence>
<accession>A0ABV6YQW2</accession>
<evidence type="ECO:0000256" key="3">
    <source>
        <dbReference type="ARBA" id="ARBA00021907"/>
    </source>
</evidence>
<dbReference type="Pfam" id="PF18075">
    <property type="entry name" value="FtsX_ECD"/>
    <property type="match status" value="1"/>
</dbReference>
<gene>
    <name evidence="14" type="ORF">ACFL27_00200</name>
</gene>
<evidence type="ECO:0000256" key="4">
    <source>
        <dbReference type="ARBA" id="ARBA00022475"/>
    </source>
</evidence>
<comment type="caution">
    <text evidence="14">The sequence shown here is derived from an EMBL/GenBank/DDBJ whole genome shotgun (WGS) entry which is preliminary data.</text>
</comment>
<protein>
    <recommendedName>
        <fullName evidence="3 10">Cell division protein FtsX</fullName>
    </recommendedName>
</protein>
<evidence type="ECO:0000256" key="2">
    <source>
        <dbReference type="ARBA" id="ARBA00007379"/>
    </source>
</evidence>
<keyword evidence="5 10" id="KW-0132">Cell division</keyword>
<evidence type="ECO:0000256" key="1">
    <source>
        <dbReference type="ARBA" id="ARBA00004651"/>
    </source>
</evidence>
<dbReference type="GO" id="GO:0051301">
    <property type="term" value="P:cell division"/>
    <property type="evidence" value="ECO:0007669"/>
    <property type="project" value="UniProtKB-KW"/>
</dbReference>
<dbReference type="InterPro" id="IPR004513">
    <property type="entry name" value="FtsX"/>
</dbReference>
<feature type="domain" description="ABC3 transporter permease C-terminal" evidence="12">
    <location>
        <begin position="179"/>
        <end position="299"/>
    </location>
</feature>
<keyword evidence="9 10" id="KW-0131">Cell cycle</keyword>
<evidence type="ECO:0000313" key="15">
    <source>
        <dbReference type="Proteomes" id="UP001594351"/>
    </source>
</evidence>